<comment type="pathway">
    <text evidence="13">One-carbon metabolism; tetrahydrofolate interconversion.</text>
</comment>
<feature type="binding site" evidence="13">
    <location>
        <begin position="288"/>
        <end position="290"/>
    </location>
    <ligand>
        <name>(6S)-5,6,7,8-tetrahydrofolate</name>
        <dbReference type="ChEBI" id="CHEBI:57453"/>
    </ligand>
</feature>
<comment type="caution">
    <text evidence="13">Lacks conserved residue(s) required for the propagation of feature annotation.</text>
</comment>
<evidence type="ECO:0000256" key="11">
    <source>
        <dbReference type="ARBA" id="ARBA00023194"/>
    </source>
</evidence>
<feature type="binding site" evidence="13">
    <location>
        <position position="284"/>
    </location>
    <ligand>
        <name>(6S)-5,6,7,8-tetrahydrofolate</name>
        <dbReference type="ChEBI" id="CHEBI:57453"/>
    </ligand>
</feature>
<dbReference type="PROSITE" id="PS00096">
    <property type="entry name" value="SHMT"/>
    <property type="match status" value="1"/>
</dbReference>
<dbReference type="Proteomes" id="UP000741013">
    <property type="component" value="Unassembled WGS sequence"/>
</dbReference>
<evidence type="ECO:0000256" key="12">
    <source>
        <dbReference type="ARBA" id="ARBA00023274"/>
    </source>
</evidence>
<evidence type="ECO:0000256" key="10">
    <source>
        <dbReference type="ARBA" id="ARBA00022980"/>
    </source>
</evidence>
<evidence type="ECO:0000256" key="1">
    <source>
        <dbReference type="ARBA" id="ARBA00001933"/>
    </source>
</evidence>
<comment type="pathway">
    <text evidence="13">Amino-acid biosynthesis; glycine biosynthesis; glycine from L-serine: step 1/1.</text>
</comment>
<evidence type="ECO:0000256" key="13">
    <source>
        <dbReference type="HAMAP-Rule" id="MF_00051"/>
    </source>
</evidence>
<evidence type="ECO:0000259" key="15">
    <source>
        <dbReference type="Pfam" id="PF00464"/>
    </source>
</evidence>
<organism evidence="17 18">
    <name type="scientific">Amycolatopsis magusensis</name>
    <dbReference type="NCBI Taxonomy" id="882444"/>
    <lineage>
        <taxon>Bacteria</taxon>
        <taxon>Bacillati</taxon>
        <taxon>Actinomycetota</taxon>
        <taxon>Actinomycetes</taxon>
        <taxon>Pseudonocardiales</taxon>
        <taxon>Pseudonocardiaceae</taxon>
        <taxon>Amycolatopsis</taxon>
    </lineage>
</organism>
<dbReference type="Pfam" id="PF00464">
    <property type="entry name" value="SHMT"/>
    <property type="match status" value="1"/>
</dbReference>
<evidence type="ECO:0000259" key="16">
    <source>
        <dbReference type="Pfam" id="PF03946"/>
    </source>
</evidence>
<dbReference type="Gene3D" id="3.40.640.10">
    <property type="entry name" value="Type I PLP-dependent aspartate aminotransferase-like (Major domain)"/>
    <property type="match status" value="1"/>
</dbReference>
<dbReference type="HAMAP" id="MF_00051">
    <property type="entry name" value="SHMT"/>
    <property type="match status" value="1"/>
</dbReference>
<keyword evidence="18" id="KW-1185">Reference proteome</keyword>
<comment type="similarity">
    <text evidence="3">Belongs to the universal ribosomal protein uL11 family.</text>
</comment>
<feature type="modified residue" description="N6-(pyridoxal phosphate)lysine" evidence="13">
    <location>
        <position position="393"/>
    </location>
</feature>
<keyword evidence="12" id="KW-0687">Ribonucleoprotein</keyword>
<evidence type="ECO:0000256" key="2">
    <source>
        <dbReference type="ARBA" id="ARBA00006376"/>
    </source>
</evidence>
<protein>
    <recommendedName>
        <fullName evidence="13">Serine hydroxymethyltransferase</fullName>
        <shortName evidence="13">SHMT</shortName>
        <shortName evidence="13">Serine methylase</shortName>
        <ecNumber evidence="13">2.1.2.1</ecNumber>
    </recommendedName>
</protein>
<evidence type="ECO:0000256" key="5">
    <source>
        <dbReference type="ARBA" id="ARBA00022563"/>
    </source>
</evidence>
<comment type="catalytic activity">
    <reaction evidence="13">
        <text>(6R)-5,10-methylene-5,6,7,8-tetrahydrofolate + glycine + H2O = (6S)-5,6,7,8-tetrahydrofolate + L-serine</text>
        <dbReference type="Rhea" id="RHEA:15481"/>
        <dbReference type="ChEBI" id="CHEBI:15377"/>
        <dbReference type="ChEBI" id="CHEBI:15636"/>
        <dbReference type="ChEBI" id="CHEBI:33384"/>
        <dbReference type="ChEBI" id="CHEBI:57305"/>
        <dbReference type="ChEBI" id="CHEBI:57453"/>
        <dbReference type="EC" id="2.1.2.1"/>
    </reaction>
</comment>
<comment type="function">
    <text evidence="13">Catalyzes the reversible interconversion of serine and glycine with tetrahydrofolate (THF) serving as the one-carbon carrier. This reaction serves as the major source of one-carbon groups required for the biosynthesis of purines, thymidylate, methionine, and other important biomolecules. Also exhibits THF-independent aldolase activity toward beta-hydroxyamino acids, producing glycine and aldehydes, via a retro-aldol mechanism.</text>
</comment>
<feature type="domain" description="Serine hydroxymethyltransferase-like" evidence="15">
    <location>
        <begin position="172"/>
        <end position="547"/>
    </location>
</feature>
<comment type="cofactor">
    <cofactor evidence="1 13">
        <name>pyridoxal 5'-phosphate</name>
        <dbReference type="ChEBI" id="CHEBI:597326"/>
    </cofactor>
</comment>
<dbReference type="Pfam" id="PF03946">
    <property type="entry name" value="Ribosomal_L11_N"/>
    <property type="match status" value="1"/>
</dbReference>
<comment type="caution">
    <text evidence="17">The sequence shown here is derived from an EMBL/GenBank/DDBJ whole genome shotgun (WGS) entry which is preliminary data.</text>
</comment>
<dbReference type="SUPFAM" id="SSF53383">
    <property type="entry name" value="PLP-dependent transferases"/>
    <property type="match status" value="1"/>
</dbReference>
<dbReference type="InterPro" id="IPR020784">
    <property type="entry name" value="Ribosomal_uL11_N"/>
</dbReference>
<evidence type="ECO:0000256" key="3">
    <source>
        <dbReference type="ARBA" id="ARBA00010537"/>
    </source>
</evidence>
<evidence type="ECO:0000256" key="6">
    <source>
        <dbReference type="ARBA" id="ARBA00022679"/>
    </source>
</evidence>
<feature type="region of interest" description="Disordered" evidence="14">
    <location>
        <begin position="136"/>
        <end position="161"/>
    </location>
</feature>
<comment type="subunit">
    <text evidence="13">Homodimer.</text>
</comment>
<proteinExistence type="inferred from homology"/>
<dbReference type="InterPro" id="IPR039429">
    <property type="entry name" value="SHMT-like_dom"/>
</dbReference>
<keyword evidence="6 13" id="KW-0808">Transferase</keyword>
<dbReference type="EMBL" id="JAGGMS010000001">
    <property type="protein sequence ID" value="MBP2179256.1"/>
    <property type="molecule type" value="Genomic_DNA"/>
</dbReference>
<keyword evidence="10" id="KW-0689">Ribosomal protein</keyword>
<dbReference type="SUPFAM" id="SSF54747">
    <property type="entry name" value="Ribosomal L11/L12e N-terminal domain"/>
    <property type="match status" value="1"/>
</dbReference>
<comment type="similarity">
    <text evidence="2 13">Belongs to the SHMT family.</text>
</comment>
<keyword evidence="4" id="KW-0488">Methylation</keyword>
<dbReference type="CDD" id="cd00378">
    <property type="entry name" value="SHMT"/>
    <property type="match status" value="1"/>
</dbReference>
<feature type="site" description="Plays an important role in substrate specificity" evidence="13">
    <location>
        <position position="392"/>
    </location>
</feature>
<keyword evidence="9 13" id="KW-0663">Pyridoxal phosphate</keyword>
<dbReference type="InterPro" id="IPR019798">
    <property type="entry name" value="Ser_HO-MeTrfase_PLP_BS"/>
</dbReference>
<reference evidence="17 18" key="1">
    <citation type="submission" date="2021-03" db="EMBL/GenBank/DDBJ databases">
        <title>Sequencing the genomes of 1000 actinobacteria strains.</title>
        <authorList>
            <person name="Klenk H.-P."/>
        </authorList>
    </citation>
    <scope>NUCLEOTIDE SEQUENCE [LARGE SCALE GENOMIC DNA]</scope>
    <source>
        <strain evidence="17 18">DSM 45510</strain>
    </source>
</reference>
<dbReference type="InterPro" id="IPR001085">
    <property type="entry name" value="Ser_HO-MeTrfase"/>
</dbReference>
<dbReference type="Gene3D" id="3.90.1150.10">
    <property type="entry name" value="Aspartate Aminotransferase, domain 1"/>
    <property type="match status" value="1"/>
</dbReference>
<evidence type="ECO:0000256" key="4">
    <source>
        <dbReference type="ARBA" id="ARBA00022481"/>
    </source>
</evidence>
<keyword evidence="13" id="KW-0963">Cytoplasm</keyword>
<keyword evidence="5 13" id="KW-0554">One-carbon metabolism</keyword>
<dbReference type="PANTHER" id="PTHR11680">
    <property type="entry name" value="SERINE HYDROXYMETHYLTRANSFERASE"/>
    <property type="match status" value="1"/>
</dbReference>
<evidence type="ECO:0000313" key="17">
    <source>
        <dbReference type="EMBL" id="MBP2179256.1"/>
    </source>
</evidence>
<dbReference type="GO" id="GO:0004372">
    <property type="term" value="F:glycine hydroxymethyltransferase activity"/>
    <property type="evidence" value="ECO:0007669"/>
    <property type="project" value="UniProtKB-EC"/>
</dbReference>
<keyword evidence="11" id="KW-0045">Antibiotic biosynthesis</keyword>
<gene>
    <name evidence="13" type="primary">glyA</name>
    <name evidence="17" type="ORF">JOM49_000782</name>
</gene>
<dbReference type="PANTHER" id="PTHR11680:SF35">
    <property type="entry name" value="SERINE HYDROXYMETHYLTRANSFERASE 1"/>
    <property type="match status" value="1"/>
</dbReference>
<dbReference type="NCBIfam" id="NF000586">
    <property type="entry name" value="PRK00011.1"/>
    <property type="match status" value="1"/>
</dbReference>
<sequence length="583" mass="61892">MAPKKLQFRTTLQLPAGEAPVVDLGKMLGQTGVNLVEVKRTYDAATAAQRGDIVPVVVSVFEDRSFELAYKTPPSRGMVLALAPVGSLVEREALVPVGFRVGLRPEGWLALCASGDGWASTRVRGAAATGALRWSTTGKRTQRPRTARLGSGRGPSMETTTMTHQPALPTLAATDPVIAGLVEDEARRQHEKIRLIASENYVSQAVLEATGTVLTNKYSEGYAGKRYYEGQQLIDPVETLAIDRAKALFGADHANVQPYSGSPANLAVYLAFAKPGDAVLGMALPDGGHLTHGWSVSATGKWFDAVRYGVRKETGRVDLDQVRDLAREHRPKLIFCGGTAIPRTIDFPAFAEIAREVDAVLVADIAHIAGLVAGGAHPSPVGHAQVITTTTHKTLRGPRGAMILSDADHAKAVDKAVFPGLQGGPHNHTTAAIAVALGEASKPEFRDYAHAIVANAKALAEALIERGYDLVSGGTDNHLLLVDLTNKAIGGKPAAQALDRAGIELNYNTVPFDPRKPFDPSGIRLGTGAITTRGLRPEHQVQVAEWIDRTVTAAAADEQSTVDVVAAEIREFLGAYPIPGYTA</sequence>
<evidence type="ECO:0000256" key="7">
    <source>
        <dbReference type="ARBA" id="ARBA00022730"/>
    </source>
</evidence>
<keyword evidence="7" id="KW-0699">rRNA-binding</keyword>
<dbReference type="InterPro" id="IPR015424">
    <property type="entry name" value="PyrdxlP-dep_Trfase"/>
</dbReference>
<dbReference type="EC" id="2.1.2.1" evidence="13"/>
<evidence type="ECO:0000256" key="8">
    <source>
        <dbReference type="ARBA" id="ARBA00022884"/>
    </source>
</evidence>
<dbReference type="InterPro" id="IPR036796">
    <property type="entry name" value="Ribosomal_uL11_N_sf"/>
</dbReference>
<evidence type="ECO:0000256" key="9">
    <source>
        <dbReference type="ARBA" id="ARBA00022898"/>
    </source>
</evidence>
<dbReference type="InterPro" id="IPR015422">
    <property type="entry name" value="PyrdxlP-dep_Trfase_small"/>
</dbReference>
<comment type="subcellular location">
    <subcellularLocation>
        <location evidence="13">Cytoplasm</location>
    </subcellularLocation>
</comment>
<accession>A0ABS4PIN8</accession>
<dbReference type="InterPro" id="IPR049943">
    <property type="entry name" value="Ser_HO-MeTrfase-like"/>
</dbReference>
<feature type="domain" description="Large ribosomal subunit protein uL11 N-terminal" evidence="16">
    <location>
        <begin position="11"/>
        <end position="66"/>
    </location>
</feature>
<evidence type="ECO:0000256" key="14">
    <source>
        <dbReference type="SAM" id="MobiDB-lite"/>
    </source>
</evidence>
<dbReference type="InterPro" id="IPR015421">
    <property type="entry name" value="PyrdxlP-dep_Trfase_major"/>
</dbReference>
<keyword evidence="8" id="KW-0694">RNA-binding</keyword>
<name>A0ABS4PIN8_9PSEU</name>
<keyword evidence="13" id="KW-0028">Amino-acid biosynthesis</keyword>
<evidence type="ECO:0000313" key="18">
    <source>
        <dbReference type="Proteomes" id="UP000741013"/>
    </source>
</evidence>
<dbReference type="Gene3D" id="3.30.1550.10">
    <property type="entry name" value="Ribosomal protein L11/L12, N-terminal domain"/>
    <property type="match status" value="1"/>
</dbReference>